<evidence type="ECO:0000256" key="6">
    <source>
        <dbReference type="ARBA" id="ARBA00023118"/>
    </source>
</evidence>
<keyword evidence="2" id="KW-1003">Cell membrane</keyword>
<feature type="transmembrane region" description="Helical" evidence="8">
    <location>
        <begin position="64"/>
        <end position="88"/>
    </location>
</feature>
<keyword evidence="3 8" id="KW-0812">Transmembrane</keyword>
<keyword evidence="7 8" id="KW-0472">Membrane</keyword>
<evidence type="ECO:0000256" key="1">
    <source>
        <dbReference type="ARBA" id="ARBA00004236"/>
    </source>
</evidence>
<keyword evidence="5 8" id="KW-1133">Transmembrane helix</keyword>
<proteinExistence type="predicted"/>
<keyword evidence="11" id="KW-1185">Reference proteome</keyword>
<keyword evidence="6" id="KW-0051">Antiviral defense</keyword>
<comment type="subcellular location">
    <subcellularLocation>
        <location evidence="1">Cell membrane</location>
    </subcellularLocation>
</comment>
<dbReference type="Pfam" id="PF18967">
    <property type="entry name" value="PycTM"/>
    <property type="match status" value="1"/>
</dbReference>
<evidence type="ECO:0000256" key="5">
    <source>
        <dbReference type="ARBA" id="ARBA00022989"/>
    </source>
</evidence>
<accession>A0ABP7DCT6</accession>
<comment type="caution">
    <text evidence="10">The sequence shown here is derived from an EMBL/GenBank/DDBJ whole genome shotgun (WGS) entry which is preliminary data.</text>
</comment>
<evidence type="ECO:0000256" key="2">
    <source>
        <dbReference type="ARBA" id="ARBA00022475"/>
    </source>
</evidence>
<evidence type="ECO:0000313" key="10">
    <source>
        <dbReference type="EMBL" id="GAA3702401.1"/>
    </source>
</evidence>
<evidence type="ECO:0000256" key="4">
    <source>
        <dbReference type="ARBA" id="ARBA00022741"/>
    </source>
</evidence>
<sequence>MSTRPQIDARAIATSMEDTLERATTAVDGALVRVDAKAAMLLAFALGLASAVVALAVARPRFHPAALIAAGGAGVMLAVAAVLLLLAVRPHLPRTGATGFVSYARAKSSGDVQRLVTTAGGFDHLRHMSGLAVAKYRTVRRAVDLVIAAVLVLAIAIPAGLIAA</sequence>
<feature type="domain" description="Pycsar effector protein" evidence="9">
    <location>
        <begin position="20"/>
        <end position="157"/>
    </location>
</feature>
<dbReference type="InterPro" id="IPR043760">
    <property type="entry name" value="PycTM_dom"/>
</dbReference>
<gene>
    <name evidence="10" type="ORF">GCM10022224_080250</name>
</gene>
<evidence type="ECO:0000313" key="11">
    <source>
        <dbReference type="Proteomes" id="UP001500902"/>
    </source>
</evidence>
<dbReference type="Proteomes" id="UP001500902">
    <property type="component" value="Unassembled WGS sequence"/>
</dbReference>
<name>A0ABP7DCT6_9ACTN</name>
<dbReference type="RefSeq" id="WP_344890698.1">
    <property type="nucleotide sequence ID" value="NZ_BAAAZP010000169.1"/>
</dbReference>
<feature type="transmembrane region" description="Helical" evidence="8">
    <location>
        <begin position="38"/>
        <end position="58"/>
    </location>
</feature>
<organism evidence="10 11">
    <name type="scientific">Nonomuraea antimicrobica</name>
    <dbReference type="NCBI Taxonomy" id="561173"/>
    <lineage>
        <taxon>Bacteria</taxon>
        <taxon>Bacillati</taxon>
        <taxon>Actinomycetota</taxon>
        <taxon>Actinomycetes</taxon>
        <taxon>Streptosporangiales</taxon>
        <taxon>Streptosporangiaceae</taxon>
        <taxon>Nonomuraea</taxon>
    </lineage>
</organism>
<keyword evidence="4" id="KW-0547">Nucleotide-binding</keyword>
<reference evidence="11" key="1">
    <citation type="journal article" date="2019" name="Int. J. Syst. Evol. Microbiol.">
        <title>The Global Catalogue of Microorganisms (GCM) 10K type strain sequencing project: providing services to taxonomists for standard genome sequencing and annotation.</title>
        <authorList>
            <consortium name="The Broad Institute Genomics Platform"/>
            <consortium name="The Broad Institute Genome Sequencing Center for Infectious Disease"/>
            <person name="Wu L."/>
            <person name="Ma J."/>
        </authorList>
    </citation>
    <scope>NUCLEOTIDE SEQUENCE [LARGE SCALE GENOMIC DNA]</scope>
    <source>
        <strain evidence="11">JCM 16904</strain>
    </source>
</reference>
<evidence type="ECO:0000256" key="3">
    <source>
        <dbReference type="ARBA" id="ARBA00022692"/>
    </source>
</evidence>
<evidence type="ECO:0000256" key="8">
    <source>
        <dbReference type="SAM" id="Phobius"/>
    </source>
</evidence>
<dbReference type="EMBL" id="BAAAZP010000169">
    <property type="protein sequence ID" value="GAA3702401.1"/>
    <property type="molecule type" value="Genomic_DNA"/>
</dbReference>
<evidence type="ECO:0000259" key="9">
    <source>
        <dbReference type="Pfam" id="PF18967"/>
    </source>
</evidence>
<feature type="transmembrane region" description="Helical" evidence="8">
    <location>
        <begin position="145"/>
        <end position="163"/>
    </location>
</feature>
<protein>
    <recommendedName>
        <fullName evidence="9">Pycsar effector protein domain-containing protein</fullName>
    </recommendedName>
</protein>
<evidence type="ECO:0000256" key="7">
    <source>
        <dbReference type="ARBA" id="ARBA00023136"/>
    </source>
</evidence>